<dbReference type="Pfam" id="PF08402">
    <property type="entry name" value="TOBE_2"/>
    <property type="match status" value="1"/>
</dbReference>
<keyword evidence="4" id="KW-0547">Nucleotide-binding</keyword>
<name>A0A934IEM8_9HYPH</name>
<dbReference type="SUPFAM" id="SSF50331">
    <property type="entry name" value="MOP-like"/>
    <property type="match status" value="1"/>
</dbReference>
<evidence type="ECO:0000256" key="4">
    <source>
        <dbReference type="ARBA" id="ARBA00022741"/>
    </source>
</evidence>
<dbReference type="Gene3D" id="3.40.50.300">
    <property type="entry name" value="P-loop containing nucleotide triphosphate hydrolases"/>
    <property type="match status" value="1"/>
</dbReference>
<evidence type="ECO:0000256" key="7">
    <source>
        <dbReference type="ARBA" id="ARBA00023136"/>
    </source>
</evidence>
<keyword evidence="10" id="KW-1185">Reference proteome</keyword>
<dbReference type="Gene3D" id="2.40.50.100">
    <property type="match status" value="1"/>
</dbReference>
<dbReference type="RefSeq" id="WP_198881083.1">
    <property type="nucleotide sequence ID" value="NZ_JAEKJA010000003.1"/>
</dbReference>
<keyword evidence="3" id="KW-1003">Cell membrane</keyword>
<evidence type="ECO:0000256" key="5">
    <source>
        <dbReference type="ARBA" id="ARBA00022840"/>
    </source>
</evidence>
<evidence type="ECO:0000313" key="10">
    <source>
        <dbReference type="Proteomes" id="UP000609531"/>
    </source>
</evidence>
<gene>
    <name evidence="9" type="ORF">JCR33_05860</name>
</gene>
<dbReference type="InterPro" id="IPR015853">
    <property type="entry name" value="ABC_transpr_FbpC"/>
</dbReference>
<dbReference type="GO" id="GO:0005524">
    <property type="term" value="F:ATP binding"/>
    <property type="evidence" value="ECO:0007669"/>
    <property type="project" value="UniProtKB-KW"/>
</dbReference>
<sequence>MLELREVSKRVGDAVHIRDVSIRLEPGTLNVLLGPTLAGKTTLMRLMAGLDRPTSGTVWADGVDVTGLAVQKRDVAMVYQQFINYPALTVYENIASPMRIARRPKAEIDETVARVAALLKLEPFLDRLPLQLSGGQQQRTALARALAKNARLVLLDEPLANLDYKLREELRAELPKIFSQSGAIFVYATAEPEEALLLGGHTATLHEGSLTQFGPTVDVYRRPNTLLTARTFSDPPLNWARVRKVGGVFHTHLPDEPPEGEADVPVPPAYAGLADGAYVIGLRPHHLALSPTGADDVAVDGYVQAIEITGSETYVHLDCLNTDCIMLTHGVHELPLGSTVTVHFSLSRLMVFDAEDVAVAPQAEDVAVAPDAGKGAD</sequence>
<keyword evidence="5 9" id="KW-0067">ATP-binding</keyword>
<dbReference type="EMBL" id="JAEKJA010000003">
    <property type="protein sequence ID" value="MBJ3775204.1"/>
    <property type="molecule type" value="Genomic_DNA"/>
</dbReference>
<accession>A0A934IEM8</accession>
<keyword evidence="2" id="KW-0813">Transport</keyword>
<dbReference type="InterPro" id="IPR047641">
    <property type="entry name" value="ABC_transpr_MalK/UgpC-like"/>
</dbReference>
<dbReference type="InterPro" id="IPR013611">
    <property type="entry name" value="Transp-assoc_OB_typ2"/>
</dbReference>
<comment type="similarity">
    <text evidence="1">Belongs to the ABC transporter superfamily.</text>
</comment>
<dbReference type="Proteomes" id="UP000609531">
    <property type="component" value="Unassembled WGS sequence"/>
</dbReference>
<protein>
    <submittedName>
        <fullName evidence="9">ABC transporter ATP-binding protein</fullName>
    </submittedName>
</protein>
<feature type="domain" description="ABC transporter" evidence="8">
    <location>
        <begin position="2"/>
        <end position="232"/>
    </location>
</feature>
<dbReference type="InterPro" id="IPR003439">
    <property type="entry name" value="ABC_transporter-like_ATP-bd"/>
</dbReference>
<dbReference type="Pfam" id="PF00005">
    <property type="entry name" value="ABC_tran"/>
    <property type="match status" value="1"/>
</dbReference>
<dbReference type="InterPro" id="IPR012340">
    <property type="entry name" value="NA-bd_OB-fold"/>
</dbReference>
<dbReference type="SMART" id="SM00382">
    <property type="entry name" value="AAA"/>
    <property type="match status" value="1"/>
</dbReference>
<organism evidence="9 10">
    <name type="scientific">Acuticoccus mangrovi</name>
    <dbReference type="NCBI Taxonomy" id="2796142"/>
    <lineage>
        <taxon>Bacteria</taxon>
        <taxon>Pseudomonadati</taxon>
        <taxon>Pseudomonadota</taxon>
        <taxon>Alphaproteobacteria</taxon>
        <taxon>Hyphomicrobiales</taxon>
        <taxon>Amorphaceae</taxon>
        <taxon>Acuticoccus</taxon>
    </lineage>
</organism>
<reference evidence="9" key="1">
    <citation type="submission" date="2020-12" db="EMBL/GenBank/DDBJ databases">
        <title>Bacterial taxonomy.</title>
        <authorList>
            <person name="Pan X."/>
        </authorList>
    </citation>
    <scope>NUCLEOTIDE SEQUENCE</scope>
    <source>
        <strain evidence="9">B2012</strain>
    </source>
</reference>
<dbReference type="PROSITE" id="PS50893">
    <property type="entry name" value="ABC_TRANSPORTER_2"/>
    <property type="match status" value="1"/>
</dbReference>
<evidence type="ECO:0000256" key="1">
    <source>
        <dbReference type="ARBA" id="ARBA00005417"/>
    </source>
</evidence>
<dbReference type="GO" id="GO:0015408">
    <property type="term" value="F:ABC-type ferric iron transporter activity"/>
    <property type="evidence" value="ECO:0007669"/>
    <property type="project" value="InterPro"/>
</dbReference>
<keyword evidence="7" id="KW-0472">Membrane</keyword>
<proteinExistence type="inferred from homology"/>
<dbReference type="Gene3D" id="2.40.50.140">
    <property type="entry name" value="Nucleic acid-binding proteins"/>
    <property type="match status" value="1"/>
</dbReference>
<dbReference type="GO" id="GO:0016887">
    <property type="term" value="F:ATP hydrolysis activity"/>
    <property type="evidence" value="ECO:0007669"/>
    <property type="project" value="InterPro"/>
</dbReference>
<dbReference type="CDD" id="cd03259">
    <property type="entry name" value="ABC_Carb_Solutes_like"/>
    <property type="match status" value="1"/>
</dbReference>
<dbReference type="AlphaFoldDB" id="A0A934IEM8"/>
<dbReference type="InterPro" id="IPR003593">
    <property type="entry name" value="AAA+_ATPase"/>
</dbReference>
<dbReference type="PANTHER" id="PTHR43875">
    <property type="entry name" value="MALTODEXTRIN IMPORT ATP-BINDING PROTEIN MSMX"/>
    <property type="match status" value="1"/>
</dbReference>
<dbReference type="InterPro" id="IPR008995">
    <property type="entry name" value="Mo/tungstate-bd_C_term_dom"/>
</dbReference>
<evidence type="ECO:0000259" key="8">
    <source>
        <dbReference type="PROSITE" id="PS50893"/>
    </source>
</evidence>
<evidence type="ECO:0000256" key="6">
    <source>
        <dbReference type="ARBA" id="ARBA00022967"/>
    </source>
</evidence>
<comment type="caution">
    <text evidence="9">The sequence shown here is derived from an EMBL/GenBank/DDBJ whole genome shotgun (WGS) entry which is preliminary data.</text>
</comment>
<dbReference type="InterPro" id="IPR027417">
    <property type="entry name" value="P-loop_NTPase"/>
</dbReference>
<evidence type="ECO:0000256" key="3">
    <source>
        <dbReference type="ARBA" id="ARBA00022475"/>
    </source>
</evidence>
<dbReference type="PANTHER" id="PTHR43875:SF15">
    <property type="entry name" value="TREHALOSE IMPORT ATP-BINDING PROTEIN SUGC"/>
    <property type="match status" value="1"/>
</dbReference>
<evidence type="ECO:0000256" key="2">
    <source>
        <dbReference type="ARBA" id="ARBA00022448"/>
    </source>
</evidence>
<dbReference type="SUPFAM" id="SSF52540">
    <property type="entry name" value="P-loop containing nucleoside triphosphate hydrolases"/>
    <property type="match status" value="1"/>
</dbReference>
<evidence type="ECO:0000313" key="9">
    <source>
        <dbReference type="EMBL" id="MBJ3775204.1"/>
    </source>
</evidence>
<keyword evidence="6" id="KW-1278">Translocase</keyword>
<dbReference type="GO" id="GO:0055052">
    <property type="term" value="C:ATP-binding cassette (ABC) transporter complex, substrate-binding subunit-containing"/>
    <property type="evidence" value="ECO:0007669"/>
    <property type="project" value="TreeGrafter"/>
</dbReference>